<dbReference type="AlphaFoldDB" id="A0A0H1B3V3"/>
<evidence type="ECO:0000313" key="2">
    <source>
        <dbReference type="EMBL" id="KLJ06060.1"/>
    </source>
</evidence>
<name>A0A0H1B3V3_9EURO</name>
<dbReference type="InterPro" id="IPR053206">
    <property type="entry name" value="Dimeric_xanthone_biosynth"/>
</dbReference>
<dbReference type="EMBL" id="LDEV01003300">
    <property type="protein sequence ID" value="KLJ06060.1"/>
    <property type="molecule type" value="Genomic_DNA"/>
</dbReference>
<dbReference type="Proteomes" id="UP000053573">
    <property type="component" value="Unassembled WGS sequence"/>
</dbReference>
<organism evidence="2 3">
    <name type="scientific">Blastomyces silverae</name>
    <dbReference type="NCBI Taxonomy" id="2060906"/>
    <lineage>
        <taxon>Eukaryota</taxon>
        <taxon>Fungi</taxon>
        <taxon>Dikarya</taxon>
        <taxon>Ascomycota</taxon>
        <taxon>Pezizomycotina</taxon>
        <taxon>Eurotiomycetes</taxon>
        <taxon>Eurotiomycetidae</taxon>
        <taxon>Onygenales</taxon>
        <taxon>Ajellomycetaceae</taxon>
        <taxon>Blastomyces</taxon>
    </lineage>
</organism>
<protein>
    <recommendedName>
        <fullName evidence="1">Hemerythrin-like domain-containing protein</fullName>
    </recommendedName>
</protein>
<dbReference type="Gene3D" id="1.20.120.520">
    <property type="entry name" value="nmb1532 protein domain like"/>
    <property type="match status" value="1"/>
</dbReference>
<sequence length="201" mass="23247">MSEEERTPLIQPAASANPLPEVSAEDFKIFNYFADKMDSYHSDFREIWGTLYDVCVANELPKDVPVEQFIETGTNFCNNLHIHHEVEEKLVFPYLGQRMPAFKVENSELELLVQHKRINAGLTTMQEYLSACEGGKKEFEPKYLKAIMDGFGEFLWLHMDDEVDQLRADKMRAYWSVEEIKAMPFYEPVAEELLSQIGVTP</sequence>
<dbReference type="OrthoDB" id="10044044at2759"/>
<gene>
    <name evidence="2" type="ORF">EMPG_10504</name>
</gene>
<dbReference type="InterPro" id="IPR012312">
    <property type="entry name" value="Hemerythrin-like"/>
</dbReference>
<dbReference type="Pfam" id="PF01814">
    <property type="entry name" value="Hemerythrin"/>
    <property type="match status" value="1"/>
</dbReference>
<proteinExistence type="predicted"/>
<reference evidence="3" key="1">
    <citation type="journal article" date="2015" name="PLoS Genet.">
        <title>The dynamic genome and transcriptome of the human fungal pathogen Blastomyces and close relative Emmonsia.</title>
        <authorList>
            <person name="Munoz J.F."/>
            <person name="Gauthier G.M."/>
            <person name="Desjardins C.A."/>
            <person name="Gallo J.E."/>
            <person name="Holder J."/>
            <person name="Sullivan T.D."/>
            <person name="Marty A.J."/>
            <person name="Carmen J.C."/>
            <person name="Chen Z."/>
            <person name="Ding L."/>
            <person name="Gujja S."/>
            <person name="Magrini V."/>
            <person name="Misas E."/>
            <person name="Mitreva M."/>
            <person name="Priest M."/>
            <person name="Saif S."/>
            <person name="Whiston E.A."/>
            <person name="Young S."/>
            <person name="Zeng Q."/>
            <person name="Goldman W.E."/>
            <person name="Mardis E.R."/>
            <person name="Taylor J.W."/>
            <person name="McEwen J.G."/>
            <person name="Clay O.K."/>
            <person name="Klein B.S."/>
            <person name="Cuomo C.A."/>
        </authorList>
    </citation>
    <scope>NUCLEOTIDE SEQUENCE [LARGE SCALE GENOMIC DNA]</scope>
    <source>
        <strain evidence="3">UAMH 139</strain>
    </source>
</reference>
<evidence type="ECO:0000259" key="1">
    <source>
        <dbReference type="Pfam" id="PF01814"/>
    </source>
</evidence>
<keyword evidence="3" id="KW-1185">Reference proteome</keyword>
<dbReference type="PANTHER" id="PTHR38048">
    <property type="entry name" value="EXPRESSED PROTEIN"/>
    <property type="match status" value="1"/>
</dbReference>
<dbReference type="CDD" id="cd12108">
    <property type="entry name" value="Hr-like"/>
    <property type="match status" value="1"/>
</dbReference>
<accession>A0A0H1B3V3</accession>
<dbReference type="PANTHER" id="PTHR38048:SF2">
    <property type="entry name" value="HEMERYTHRIN-LIKE DOMAIN-CONTAINING PROTEIN"/>
    <property type="match status" value="1"/>
</dbReference>
<feature type="domain" description="Hemerythrin-like" evidence="1">
    <location>
        <begin position="35"/>
        <end position="162"/>
    </location>
</feature>
<comment type="caution">
    <text evidence="2">The sequence shown here is derived from an EMBL/GenBank/DDBJ whole genome shotgun (WGS) entry which is preliminary data.</text>
</comment>
<dbReference type="STRING" id="2060906.A0A0H1B3V3"/>
<evidence type="ECO:0000313" key="3">
    <source>
        <dbReference type="Proteomes" id="UP000053573"/>
    </source>
</evidence>